<proteinExistence type="inferred from homology"/>
<organism evidence="7 8">
    <name type="scientific">Candidatus Taenaricola geysiri</name>
    <dbReference type="NCBI Taxonomy" id="1974752"/>
    <lineage>
        <taxon>Bacteria</taxon>
        <taxon>Pseudomonadati</taxon>
        <taxon>Candidatus Omnitrophota</taxon>
        <taxon>Candidatus Taenaricola</taxon>
    </lineage>
</organism>
<feature type="domain" description="FAD dependent oxidoreductase" evidence="6">
    <location>
        <begin position="5"/>
        <end position="369"/>
    </location>
</feature>
<protein>
    <submittedName>
        <fullName evidence="7">NAD(P)/FAD-dependent oxidoreductase</fullName>
    </submittedName>
</protein>
<evidence type="ECO:0000259" key="6">
    <source>
        <dbReference type="Pfam" id="PF01266"/>
    </source>
</evidence>
<evidence type="ECO:0000256" key="2">
    <source>
        <dbReference type="ARBA" id="ARBA00022630"/>
    </source>
</evidence>
<comment type="caution">
    <text evidence="7">The sequence shown here is derived from an EMBL/GenBank/DDBJ whole genome shotgun (WGS) entry which is preliminary data.</text>
</comment>
<keyword evidence="4" id="KW-0560">Oxidoreductase</keyword>
<reference evidence="7 8" key="1">
    <citation type="submission" date="2017-09" db="EMBL/GenBank/DDBJ databases">
        <title>Depth-based differentiation of microbial function through sediment-hosted aquifers and enrichment of novel symbionts in the deep terrestrial subsurface.</title>
        <authorList>
            <person name="Probst A.J."/>
            <person name="Ladd B."/>
            <person name="Jarett J.K."/>
            <person name="Geller-Mcgrath D.E."/>
            <person name="Sieber C.M."/>
            <person name="Emerson J.B."/>
            <person name="Anantharaman K."/>
            <person name="Thomas B.C."/>
            <person name="Malmstrom R."/>
            <person name="Stieglmeier M."/>
            <person name="Klingl A."/>
            <person name="Woyke T."/>
            <person name="Ryan C.M."/>
            <person name="Banfield J.F."/>
        </authorList>
    </citation>
    <scope>NUCLEOTIDE SEQUENCE [LARGE SCALE GENOMIC DNA]</scope>
    <source>
        <strain evidence="7">CG12_big_fil_rev_8_21_14_0_65_43_15</strain>
    </source>
</reference>
<name>A0A2J0LQ09_9BACT</name>
<evidence type="ECO:0000313" key="8">
    <source>
        <dbReference type="Proteomes" id="UP000231267"/>
    </source>
</evidence>
<comment type="cofactor">
    <cofactor evidence="1">
        <name>FAD</name>
        <dbReference type="ChEBI" id="CHEBI:57692"/>
    </cofactor>
</comment>
<dbReference type="EMBL" id="PFGP01000134">
    <property type="protein sequence ID" value="PIW65917.1"/>
    <property type="molecule type" value="Genomic_DNA"/>
</dbReference>
<keyword evidence="2" id="KW-0285">Flavoprotein</keyword>
<dbReference type="PANTHER" id="PTHR43104:SF4">
    <property type="entry name" value="L-2-HYDROXYGLUTARATE DEHYDROGENASE, MITOCHONDRIAL"/>
    <property type="match status" value="1"/>
</dbReference>
<sequence>MEKIDIAVIGAGIVGLAIAAEVSNGEKSVFALEKEDTFGKHTSSRNSEVIHAGIYYKPASLKANLCIEGNALIYEICEKNNIPYKKISKIIVASTESQISDLYRLYKNAKDSGVSELEMVNNVQIAKMEPNIEADAGIFSAQTGIFDTHLFMKYLSAKATQNKAQISYNSEVVEIKKTNQGYEITVLDSDNQRFSFISQVVINCAGLFADKVAAMVGIDIKTQGYELKFCKGQYFRVSGKSAKLVSRLVYPVPRPKGHSLGIHAGIDLAQNLRFGPDENYIDGNVIDYDVKESAKDEFFESVSKYLPAVKLEDFYPDTAGIRPKLQGPDDDFRDFVIKEEKELGLEGFINLIGIESPGLTAAPAIAKMVKGMIK</sequence>
<dbReference type="InterPro" id="IPR036188">
    <property type="entry name" value="FAD/NAD-bd_sf"/>
</dbReference>
<evidence type="ECO:0000313" key="7">
    <source>
        <dbReference type="EMBL" id="PIW65917.1"/>
    </source>
</evidence>
<dbReference type="Pfam" id="PF01266">
    <property type="entry name" value="DAO"/>
    <property type="match status" value="1"/>
</dbReference>
<dbReference type="Gene3D" id="3.30.9.10">
    <property type="entry name" value="D-Amino Acid Oxidase, subunit A, domain 2"/>
    <property type="match status" value="1"/>
</dbReference>
<accession>A0A2J0LQ09</accession>
<evidence type="ECO:0000256" key="3">
    <source>
        <dbReference type="ARBA" id="ARBA00022827"/>
    </source>
</evidence>
<keyword evidence="3" id="KW-0274">FAD</keyword>
<evidence type="ECO:0000256" key="5">
    <source>
        <dbReference type="ARBA" id="ARBA00037941"/>
    </source>
</evidence>
<evidence type="ECO:0000256" key="1">
    <source>
        <dbReference type="ARBA" id="ARBA00001974"/>
    </source>
</evidence>
<evidence type="ECO:0000256" key="4">
    <source>
        <dbReference type="ARBA" id="ARBA00023002"/>
    </source>
</evidence>
<dbReference type="GO" id="GO:0047545">
    <property type="term" value="F:(S)-2-hydroxyglutarate dehydrogenase activity"/>
    <property type="evidence" value="ECO:0007669"/>
    <property type="project" value="TreeGrafter"/>
</dbReference>
<gene>
    <name evidence="7" type="ORF">COW11_05945</name>
</gene>
<dbReference type="InterPro" id="IPR006076">
    <property type="entry name" value="FAD-dep_OxRdtase"/>
</dbReference>
<dbReference type="Gene3D" id="3.50.50.60">
    <property type="entry name" value="FAD/NAD(P)-binding domain"/>
    <property type="match status" value="1"/>
</dbReference>
<dbReference type="SUPFAM" id="SSF51905">
    <property type="entry name" value="FAD/NAD(P)-binding domain"/>
    <property type="match status" value="1"/>
</dbReference>
<comment type="similarity">
    <text evidence="5">Belongs to the L2HGDH family.</text>
</comment>
<dbReference type="Proteomes" id="UP000231267">
    <property type="component" value="Unassembled WGS sequence"/>
</dbReference>
<dbReference type="PANTHER" id="PTHR43104">
    <property type="entry name" value="L-2-HYDROXYGLUTARATE DEHYDROGENASE, MITOCHONDRIAL"/>
    <property type="match status" value="1"/>
</dbReference>
<dbReference type="AlphaFoldDB" id="A0A2J0LQ09"/>